<evidence type="ECO:0000256" key="1">
    <source>
        <dbReference type="ARBA" id="ARBA00004167"/>
    </source>
</evidence>
<feature type="compositionally biased region" description="Polar residues" evidence="6">
    <location>
        <begin position="206"/>
        <end position="219"/>
    </location>
</feature>
<evidence type="ECO:0000256" key="5">
    <source>
        <dbReference type="ARBA" id="ARBA00023136"/>
    </source>
</evidence>
<comment type="subcellular location">
    <subcellularLocation>
        <location evidence="1">Membrane</location>
        <topology evidence="1">Single-pass membrane protein</topology>
    </subcellularLocation>
</comment>
<evidence type="ECO:0000256" key="2">
    <source>
        <dbReference type="ARBA" id="ARBA00010265"/>
    </source>
</evidence>
<feature type="transmembrane region" description="Helical" evidence="7">
    <location>
        <begin position="48"/>
        <end position="67"/>
    </location>
</feature>
<feature type="compositionally biased region" description="Basic and acidic residues" evidence="6">
    <location>
        <begin position="1"/>
        <end position="11"/>
    </location>
</feature>
<dbReference type="Pfam" id="PF03743">
    <property type="entry name" value="TrbI"/>
    <property type="match status" value="1"/>
</dbReference>
<protein>
    <submittedName>
        <fullName evidence="8">Type IV secretion system protein VirB10</fullName>
    </submittedName>
</protein>
<evidence type="ECO:0000256" key="7">
    <source>
        <dbReference type="SAM" id="Phobius"/>
    </source>
</evidence>
<dbReference type="Proteomes" id="UP000253628">
    <property type="component" value="Unassembled WGS sequence"/>
</dbReference>
<feature type="region of interest" description="Disordered" evidence="6">
    <location>
        <begin position="189"/>
        <end position="222"/>
    </location>
</feature>
<keyword evidence="4 7" id="KW-1133">Transmembrane helix</keyword>
<evidence type="ECO:0000256" key="4">
    <source>
        <dbReference type="ARBA" id="ARBA00022989"/>
    </source>
</evidence>
<evidence type="ECO:0000313" key="9">
    <source>
        <dbReference type="Proteomes" id="UP000253628"/>
    </source>
</evidence>
<evidence type="ECO:0000313" key="8">
    <source>
        <dbReference type="EMBL" id="RBP35298.1"/>
    </source>
</evidence>
<keyword evidence="5 7" id="KW-0472">Membrane</keyword>
<comment type="caution">
    <text evidence="8">The sequence shown here is derived from an EMBL/GenBank/DDBJ whole genome shotgun (WGS) entry which is preliminary data.</text>
</comment>
<evidence type="ECO:0000256" key="3">
    <source>
        <dbReference type="ARBA" id="ARBA00022692"/>
    </source>
</evidence>
<evidence type="ECO:0000256" key="6">
    <source>
        <dbReference type="SAM" id="MobiDB-lite"/>
    </source>
</evidence>
<accession>A0A366H0S4</accession>
<comment type="similarity">
    <text evidence="2">Belongs to the TrbI/VirB10 family.</text>
</comment>
<proteinExistence type="inferred from homology"/>
<organism evidence="8 9">
    <name type="scientific">Eoetvoesiella caeni</name>
    <dbReference type="NCBI Taxonomy" id="645616"/>
    <lineage>
        <taxon>Bacteria</taxon>
        <taxon>Pseudomonadati</taxon>
        <taxon>Pseudomonadota</taxon>
        <taxon>Betaproteobacteria</taxon>
        <taxon>Burkholderiales</taxon>
        <taxon>Alcaligenaceae</taxon>
        <taxon>Eoetvoesiella</taxon>
    </lineage>
</organism>
<feature type="region of interest" description="Disordered" evidence="6">
    <location>
        <begin position="1"/>
        <end position="33"/>
    </location>
</feature>
<dbReference type="OrthoDB" id="9766860at2"/>
<dbReference type="InterPro" id="IPR005498">
    <property type="entry name" value="T4SS_VirB10/TraB/TrbI"/>
</dbReference>
<dbReference type="EMBL" id="QNRQ01000018">
    <property type="protein sequence ID" value="RBP35298.1"/>
    <property type="molecule type" value="Genomic_DNA"/>
</dbReference>
<keyword evidence="3 7" id="KW-0812">Transmembrane</keyword>
<dbReference type="AlphaFoldDB" id="A0A366H0S4"/>
<dbReference type="GO" id="GO:0016020">
    <property type="term" value="C:membrane"/>
    <property type="evidence" value="ECO:0007669"/>
    <property type="project" value="UniProtKB-SubCell"/>
</dbReference>
<gene>
    <name evidence="8" type="ORF">DFR37_11872</name>
</gene>
<dbReference type="CDD" id="cd16429">
    <property type="entry name" value="VirB10"/>
    <property type="match status" value="1"/>
</dbReference>
<dbReference type="InterPro" id="IPR042217">
    <property type="entry name" value="T4SS_VirB10/TrbI"/>
</dbReference>
<dbReference type="RefSeq" id="WP_113935122.1">
    <property type="nucleotide sequence ID" value="NZ_JACCEU010000014.1"/>
</dbReference>
<reference evidence="8 9" key="1">
    <citation type="submission" date="2018-06" db="EMBL/GenBank/DDBJ databases">
        <title>Genomic Encyclopedia of Type Strains, Phase IV (KMG-IV): sequencing the most valuable type-strain genomes for metagenomic binning, comparative biology and taxonomic classification.</title>
        <authorList>
            <person name="Goeker M."/>
        </authorList>
    </citation>
    <scope>NUCLEOTIDE SEQUENCE [LARGE SCALE GENOMIC DNA]</scope>
    <source>
        <strain evidence="8 9">DSM 25520</strain>
    </source>
</reference>
<sequence>MSQEELSEHTPDQASSPADQKAADKVAPETVALRAQPRPVTRLNRRTLALLVGGLSVAVLGATIWSLQPQRRGAGEQTELYNVDRVSKSEGLDALPADYSMLSQDVPPDVPELGPPLPGDLGPAIVNSQQPVVATYAPSGVDAEAAEREARRKEAEAAAASSVFFRNGQGQSGQPSATAAQAMPVAPGMDNTLAGFDPLAAGPASTAAQSSDPTAAQNRQDQKEAFLQSGSTETRNSGNLQMPASPYQVMAGTVIAAALVTGIKSDLPGDVIGTMTEPVYDSATGQHLLIPQGSRILGRYNSQVSYGQSRVQVVWNRIILPDTSSLTLDNLAGSDPAGYAGLEDGVDWHWDRIVGGAVLTTLLGVGAELAAPENRQDGDRIIIAGRDSAQNSINQVGQEMTRRNMNIQPTLTGRPGLPVRIIVSRDLVLRPYQPLFFNKGASQ</sequence>
<name>A0A366H0S4_9BURK</name>
<dbReference type="Gene3D" id="2.40.128.260">
    <property type="entry name" value="Type IV secretion system, VirB10/TraB/TrbI"/>
    <property type="match status" value="1"/>
</dbReference>
<keyword evidence="9" id="KW-1185">Reference proteome</keyword>